<keyword evidence="2" id="KW-1185">Reference proteome</keyword>
<reference evidence="1" key="1">
    <citation type="journal article" date="2021" name="Mol. Plant Microbe Interact.">
        <title>Complete Genome Sequence of the Plant-Pathogenic Fungus Colletotrichum lupini.</title>
        <authorList>
            <person name="Baroncelli R."/>
            <person name="Pensec F."/>
            <person name="Da Lio D."/>
            <person name="Boufleur T."/>
            <person name="Vicente I."/>
            <person name="Sarrocco S."/>
            <person name="Picot A."/>
            <person name="Baraldi E."/>
            <person name="Sukno S."/>
            <person name="Thon M."/>
            <person name="Le Floch G."/>
        </authorList>
    </citation>
    <scope>NUCLEOTIDE SEQUENCE</scope>
    <source>
        <strain evidence="1">IMI 504893</strain>
    </source>
</reference>
<dbReference type="EMBL" id="CP019474">
    <property type="protein sequence ID" value="UQC76958.1"/>
    <property type="molecule type" value="Genomic_DNA"/>
</dbReference>
<sequence>MHRDMGMWDTTAWDIRYISRPGSLVLQDGRAIAGQPFPDFTVPLRMGNFLGSSAPPTMGEEGLLWVLQIGVDIKEEERIPGICISHLSSTAVNALNSDLVERDRFIYQERGTKISGTPFNEKETKTKHKETRGITSVLHIICAFQTACRYMYAPEKPK</sequence>
<dbReference type="Proteomes" id="UP000830671">
    <property type="component" value="Chromosome 2"/>
</dbReference>
<accession>A0A9Q8WAT6</accession>
<evidence type="ECO:0000313" key="1">
    <source>
        <dbReference type="EMBL" id="UQC76958.1"/>
    </source>
</evidence>
<dbReference type="KEGG" id="clup:CLUP02_02424"/>
<dbReference type="AlphaFoldDB" id="A0A9Q8WAT6"/>
<protein>
    <submittedName>
        <fullName evidence="1">Uncharacterized protein</fullName>
    </submittedName>
</protein>
<organism evidence="1 2">
    <name type="scientific">Colletotrichum lupini</name>
    <dbReference type="NCBI Taxonomy" id="145971"/>
    <lineage>
        <taxon>Eukaryota</taxon>
        <taxon>Fungi</taxon>
        <taxon>Dikarya</taxon>
        <taxon>Ascomycota</taxon>
        <taxon>Pezizomycotina</taxon>
        <taxon>Sordariomycetes</taxon>
        <taxon>Hypocreomycetidae</taxon>
        <taxon>Glomerellales</taxon>
        <taxon>Glomerellaceae</taxon>
        <taxon>Colletotrichum</taxon>
        <taxon>Colletotrichum acutatum species complex</taxon>
    </lineage>
</organism>
<name>A0A9Q8WAT6_9PEZI</name>
<evidence type="ECO:0000313" key="2">
    <source>
        <dbReference type="Proteomes" id="UP000830671"/>
    </source>
</evidence>
<gene>
    <name evidence="1" type="ORF">CLUP02_02424</name>
</gene>
<proteinExistence type="predicted"/>
<dbReference type="GeneID" id="73336466"/>
<dbReference type="RefSeq" id="XP_049138599.1">
    <property type="nucleotide sequence ID" value="XM_049281456.1"/>
</dbReference>